<evidence type="ECO:0000313" key="1">
    <source>
        <dbReference type="EMBL" id="PKS11662.1"/>
    </source>
</evidence>
<proteinExistence type="predicted"/>
<name>A0A2N3NH38_9PEZI</name>
<dbReference type="Proteomes" id="UP000233524">
    <property type="component" value="Unassembled WGS sequence"/>
</dbReference>
<dbReference type="GO" id="GO:0043248">
    <property type="term" value="P:proteasome assembly"/>
    <property type="evidence" value="ECO:0007669"/>
    <property type="project" value="InterPro"/>
</dbReference>
<dbReference type="VEuPathDB" id="FungiDB:jhhlp_001813"/>
<dbReference type="Gene3D" id="3.30.230.100">
    <property type="match status" value="1"/>
</dbReference>
<organism evidence="1 2">
    <name type="scientific">Lomentospora prolificans</name>
    <dbReference type="NCBI Taxonomy" id="41688"/>
    <lineage>
        <taxon>Eukaryota</taxon>
        <taxon>Fungi</taxon>
        <taxon>Dikarya</taxon>
        <taxon>Ascomycota</taxon>
        <taxon>Pezizomycotina</taxon>
        <taxon>Sordariomycetes</taxon>
        <taxon>Hypocreomycetidae</taxon>
        <taxon>Microascales</taxon>
        <taxon>Microascaceae</taxon>
        <taxon>Lomentospora</taxon>
    </lineage>
</organism>
<keyword evidence="2" id="KW-1185">Reference proteome</keyword>
<dbReference type="AlphaFoldDB" id="A0A2N3NH38"/>
<dbReference type="OrthoDB" id="5407417at2759"/>
<gene>
    <name evidence="1" type="ORF">jhhlp_001813</name>
</gene>
<dbReference type="EMBL" id="NLAX01000006">
    <property type="protein sequence ID" value="PKS11662.1"/>
    <property type="molecule type" value="Genomic_DNA"/>
</dbReference>
<sequence length="165" mass="18000">MAGSSSTVIELSFPLPRALDTRVYAHLTLREKSVVVFLTTSTTDDLSTPPSMVFHVNLHLYAELEELTALQRFNPNQPISTALYTQESNLEFATRIAKLLARRTQLPTYVGSSLNLSNMGMGGTPEEEMEAFRKVIEVILDKTQHVSKTSDGATANANGAASVQA</sequence>
<dbReference type="InParanoid" id="A0A2N3NH38"/>
<comment type="caution">
    <text evidence="1">The sequence shown here is derived from an EMBL/GenBank/DDBJ whole genome shotgun (WGS) entry which is preliminary data.</text>
</comment>
<evidence type="ECO:0000313" key="2">
    <source>
        <dbReference type="Proteomes" id="UP000233524"/>
    </source>
</evidence>
<dbReference type="Pfam" id="PF16093">
    <property type="entry name" value="PAC4"/>
    <property type="match status" value="1"/>
</dbReference>
<reference evidence="1 2" key="1">
    <citation type="journal article" date="2017" name="G3 (Bethesda)">
        <title>First Draft Genome Sequence of the Pathogenic Fungus Lomentospora prolificans (Formerly Scedosporium prolificans).</title>
        <authorList>
            <person name="Luo R."/>
            <person name="Zimin A."/>
            <person name="Workman R."/>
            <person name="Fan Y."/>
            <person name="Pertea G."/>
            <person name="Grossman N."/>
            <person name="Wear M.P."/>
            <person name="Jia B."/>
            <person name="Miller H."/>
            <person name="Casadevall A."/>
            <person name="Timp W."/>
            <person name="Zhang S.X."/>
            <person name="Salzberg S.L."/>
        </authorList>
    </citation>
    <scope>NUCLEOTIDE SEQUENCE [LARGE SCALE GENOMIC DNA]</scope>
    <source>
        <strain evidence="1 2">JHH-5317</strain>
    </source>
</reference>
<accession>A0A2N3NH38</accession>
<evidence type="ECO:0008006" key="3">
    <source>
        <dbReference type="Google" id="ProtNLM"/>
    </source>
</evidence>
<dbReference type="InterPro" id="IPR032157">
    <property type="entry name" value="PAC4"/>
</dbReference>
<protein>
    <recommendedName>
        <fullName evidence="3">Proteasome assembly chaperone 3</fullName>
    </recommendedName>
</protein>